<keyword evidence="3 7" id="KW-0418">Kinase</keyword>
<keyword evidence="1" id="KW-0808">Transferase</keyword>
<dbReference type="PANTHER" id="PTHR43289:SF34">
    <property type="entry name" value="SERINE_THREONINE-PROTEIN KINASE YBDM-RELATED"/>
    <property type="match status" value="1"/>
</dbReference>
<feature type="domain" description="Protein kinase" evidence="6">
    <location>
        <begin position="49"/>
        <end position="312"/>
    </location>
</feature>
<dbReference type="Gene3D" id="3.30.200.20">
    <property type="entry name" value="Phosphorylase Kinase, domain 1"/>
    <property type="match status" value="1"/>
</dbReference>
<evidence type="ECO:0000256" key="5">
    <source>
        <dbReference type="PROSITE-ProRule" id="PRU10141"/>
    </source>
</evidence>
<dbReference type="PROSITE" id="PS00107">
    <property type="entry name" value="PROTEIN_KINASE_ATP"/>
    <property type="match status" value="1"/>
</dbReference>
<dbReference type="InterPro" id="IPR011009">
    <property type="entry name" value="Kinase-like_dom_sf"/>
</dbReference>
<dbReference type="GO" id="GO:0005524">
    <property type="term" value="F:ATP binding"/>
    <property type="evidence" value="ECO:0007669"/>
    <property type="project" value="UniProtKB-UniRule"/>
</dbReference>
<dbReference type="Pfam" id="PF00069">
    <property type="entry name" value="Pkinase"/>
    <property type="match status" value="1"/>
</dbReference>
<dbReference type="SMART" id="SM00220">
    <property type="entry name" value="S_TKc"/>
    <property type="match status" value="1"/>
</dbReference>
<sequence length="476" mass="51976">MHCEHCASEHPVSGPCIEQVTWTGAESSDQVPRTIPALFDLRGRTLGHYRLTQLLGSGGMGTVYLAEQTIIGARVAVKVLHPTMAQDDRLRARFYAEARTVNLIGHPNIVRIFDINESEDGLHYFVMEYLDGLPLSRLQRPAEPELVAWLLAQVCDALEAVHRSGVVHRDLKPDNLLMMERPGERPTLKVLDFGVAKALHGAGTPEQTMVGQVFGTPAYMAPEQWAGQAVDGRADVYSLGVTGYLLLTGQLPYPRGQMAELVFSSEPPAPLRAPHELAPHVPEALSRVLLRALARNPAERFSNALEFKKALLASVQPEPASRPHATRLAQAAQVASECGNTPIPALPSLPDPNDPTPPPTWTARVRRARDAGSVVVHCSELSRGGLFMCCAEPFPPLFTRLEFTLQIGGEEVECVGEVVRHVDSAQARTWRMSPGVGLQFINPSPRLRELLMRLHTPQRPSAAPCATGLKEALAQL</sequence>
<evidence type="ECO:0000313" key="7">
    <source>
        <dbReference type="EMBL" id="KFA90991.1"/>
    </source>
</evidence>
<organism evidence="7 8">
    <name type="scientific">Archangium violaceum Cb vi76</name>
    <dbReference type="NCBI Taxonomy" id="1406225"/>
    <lineage>
        <taxon>Bacteria</taxon>
        <taxon>Pseudomonadati</taxon>
        <taxon>Myxococcota</taxon>
        <taxon>Myxococcia</taxon>
        <taxon>Myxococcales</taxon>
        <taxon>Cystobacterineae</taxon>
        <taxon>Archangiaceae</taxon>
        <taxon>Archangium</taxon>
    </lineage>
</organism>
<dbReference type="PROSITE" id="PS00108">
    <property type="entry name" value="PROTEIN_KINASE_ST"/>
    <property type="match status" value="1"/>
</dbReference>
<keyword evidence="7" id="KW-0723">Serine/threonine-protein kinase</keyword>
<evidence type="ECO:0000256" key="4">
    <source>
        <dbReference type="ARBA" id="ARBA00022840"/>
    </source>
</evidence>
<feature type="binding site" evidence="5">
    <location>
        <position position="78"/>
    </location>
    <ligand>
        <name>ATP</name>
        <dbReference type="ChEBI" id="CHEBI:30616"/>
    </ligand>
</feature>
<dbReference type="InterPro" id="IPR017441">
    <property type="entry name" value="Protein_kinase_ATP_BS"/>
</dbReference>
<dbReference type="Gene3D" id="2.40.10.220">
    <property type="entry name" value="predicted glycosyltransferase like domains"/>
    <property type="match status" value="1"/>
</dbReference>
<protein>
    <submittedName>
        <fullName evidence="7">Serine/threonine protein kinase</fullName>
    </submittedName>
</protein>
<name>A0A084SRA6_9BACT</name>
<dbReference type="RefSeq" id="WP_043400359.1">
    <property type="nucleotide sequence ID" value="NZ_JPMI01000166.1"/>
</dbReference>
<dbReference type="AlphaFoldDB" id="A0A084SRA6"/>
<dbReference type="GO" id="GO:0035438">
    <property type="term" value="F:cyclic-di-GMP binding"/>
    <property type="evidence" value="ECO:0007669"/>
    <property type="project" value="InterPro"/>
</dbReference>
<reference evidence="7 8" key="1">
    <citation type="submission" date="2014-07" db="EMBL/GenBank/DDBJ databases">
        <title>Draft Genome Sequence of Gephyronic Acid Producer, Cystobacter violaceus Strain Cb vi76.</title>
        <authorList>
            <person name="Stevens D.C."/>
            <person name="Young J."/>
            <person name="Carmichael R."/>
            <person name="Tan J."/>
            <person name="Taylor R.E."/>
        </authorList>
    </citation>
    <scope>NUCLEOTIDE SEQUENCE [LARGE SCALE GENOMIC DNA]</scope>
    <source>
        <strain evidence="7 8">Cb vi76</strain>
    </source>
</reference>
<evidence type="ECO:0000256" key="3">
    <source>
        <dbReference type="ARBA" id="ARBA00022777"/>
    </source>
</evidence>
<dbReference type="Pfam" id="PF07238">
    <property type="entry name" value="PilZ"/>
    <property type="match status" value="1"/>
</dbReference>
<dbReference type="InterPro" id="IPR009875">
    <property type="entry name" value="PilZ_domain"/>
</dbReference>
<keyword evidence="4 5" id="KW-0067">ATP-binding</keyword>
<evidence type="ECO:0000313" key="8">
    <source>
        <dbReference type="Proteomes" id="UP000028547"/>
    </source>
</evidence>
<dbReference type="GO" id="GO:0004674">
    <property type="term" value="F:protein serine/threonine kinase activity"/>
    <property type="evidence" value="ECO:0007669"/>
    <property type="project" value="UniProtKB-KW"/>
</dbReference>
<keyword evidence="2 5" id="KW-0547">Nucleotide-binding</keyword>
<dbReference type="Gene3D" id="1.10.510.10">
    <property type="entry name" value="Transferase(Phosphotransferase) domain 1"/>
    <property type="match status" value="1"/>
</dbReference>
<dbReference type="SUPFAM" id="SSF56112">
    <property type="entry name" value="Protein kinase-like (PK-like)"/>
    <property type="match status" value="1"/>
</dbReference>
<gene>
    <name evidence="7" type="ORF">Q664_25070</name>
</gene>
<dbReference type="PROSITE" id="PS50011">
    <property type="entry name" value="PROTEIN_KINASE_DOM"/>
    <property type="match status" value="1"/>
</dbReference>
<evidence type="ECO:0000259" key="6">
    <source>
        <dbReference type="PROSITE" id="PS50011"/>
    </source>
</evidence>
<proteinExistence type="predicted"/>
<comment type="caution">
    <text evidence="7">The sequence shown here is derived from an EMBL/GenBank/DDBJ whole genome shotgun (WGS) entry which is preliminary data.</text>
</comment>
<evidence type="ECO:0000256" key="2">
    <source>
        <dbReference type="ARBA" id="ARBA00022741"/>
    </source>
</evidence>
<dbReference type="InterPro" id="IPR008271">
    <property type="entry name" value="Ser/Thr_kinase_AS"/>
</dbReference>
<dbReference type="InterPro" id="IPR000719">
    <property type="entry name" value="Prot_kinase_dom"/>
</dbReference>
<dbReference type="CDD" id="cd14014">
    <property type="entry name" value="STKc_PknB_like"/>
    <property type="match status" value="1"/>
</dbReference>
<dbReference type="Proteomes" id="UP000028547">
    <property type="component" value="Unassembled WGS sequence"/>
</dbReference>
<accession>A0A084SRA6</accession>
<dbReference type="PANTHER" id="PTHR43289">
    <property type="entry name" value="MITOGEN-ACTIVATED PROTEIN KINASE KINASE KINASE 20-RELATED"/>
    <property type="match status" value="1"/>
</dbReference>
<dbReference type="EMBL" id="JPMI01000166">
    <property type="protein sequence ID" value="KFA90991.1"/>
    <property type="molecule type" value="Genomic_DNA"/>
</dbReference>
<evidence type="ECO:0000256" key="1">
    <source>
        <dbReference type="ARBA" id="ARBA00022679"/>
    </source>
</evidence>